<comment type="caution">
    <text evidence="2">The sequence shown here is derived from an EMBL/GenBank/DDBJ whole genome shotgun (WGS) entry which is preliminary data.</text>
</comment>
<proteinExistence type="predicted"/>
<name>A0A1E7ZBA3_9ALTE</name>
<dbReference type="OrthoDB" id="5701613at2"/>
<evidence type="ECO:0000313" key="2">
    <source>
        <dbReference type="EMBL" id="OFC70803.1"/>
    </source>
</evidence>
<accession>A0A1E7ZBA3</accession>
<dbReference type="Proteomes" id="UP000175691">
    <property type="component" value="Unassembled WGS sequence"/>
</dbReference>
<dbReference type="STRING" id="1656094.BFC18_11580"/>
<feature type="transmembrane region" description="Helical" evidence="1">
    <location>
        <begin position="130"/>
        <end position="152"/>
    </location>
</feature>
<dbReference type="AlphaFoldDB" id="A0A1E7ZBA3"/>
<evidence type="ECO:0000256" key="1">
    <source>
        <dbReference type="SAM" id="Phobius"/>
    </source>
</evidence>
<organism evidence="2 3">
    <name type="scientific">Alteromonas confluentis</name>
    <dbReference type="NCBI Taxonomy" id="1656094"/>
    <lineage>
        <taxon>Bacteria</taxon>
        <taxon>Pseudomonadati</taxon>
        <taxon>Pseudomonadota</taxon>
        <taxon>Gammaproteobacteria</taxon>
        <taxon>Alteromonadales</taxon>
        <taxon>Alteromonadaceae</taxon>
        <taxon>Alteromonas/Salinimonas group</taxon>
        <taxon>Alteromonas</taxon>
    </lineage>
</organism>
<keyword evidence="1" id="KW-0472">Membrane</keyword>
<sequence>MTASQWSKAAAVALLLFALFQSFIMMGQTVGAYTERHNALDRIERRVSLDLGYLDVGNQTLNTPVNDAAVLRYLSRINGYLYEQDYPLYLNQIQHVSIDNQTAHEWSSTMLMKLQTAEQQIIIGLTMKPLYASLSLHPLAILAALIMAPILVGVKPRTRSKKAALKDIPPPPEPKLFIDLNTKSIGNGVDGRAILMQNKPFCFYTALVRYCIENPDANLPQNKDVPQELINLANRVFLRLIELGHTKRKKPDFNANLDKTLSEIRAALDETFEPFLAEKEKYYPPRAQGEGSRSKQHSFALPPITEEDIVVIGK</sequence>
<keyword evidence="3" id="KW-1185">Reference proteome</keyword>
<reference evidence="2 3" key="1">
    <citation type="submission" date="2016-08" db="EMBL/GenBank/DDBJ databases">
        <authorList>
            <person name="Seilhamer J.J."/>
        </authorList>
    </citation>
    <scope>NUCLEOTIDE SEQUENCE [LARGE SCALE GENOMIC DNA]</scope>
    <source>
        <strain evidence="2 3">KCTC 42603</strain>
    </source>
</reference>
<keyword evidence="1" id="KW-1133">Transmembrane helix</keyword>
<dbReference type="EMBL" id="MDHN01000024">
    <property type="protein sequence ID" value="OFC70803.1"/>
    <property type="molecule type" value="Genomic_DNA"/>
</dbReference>
<protein>
    <submittedName>
        <fullName evidence="2">Uncharacterized protein</fullName>
    </submittedName>
</protein>
<keyword evidence="1" id="KW-0812">Transmembrane</keyword>
<evidence type="ECO:0000313" key="3">
    <source>
        <dbReference type="Proteomes" id="UP000175691"/>
    </source>
</evidence>
<gene>
    <name evidence="2" type="ORF">BFC18_11580</name>
</gene>